<name>A0A1H0K2B8_9ACTN</name>
<proteinExistence type="predicted"/>
<dbReference type="PANTHER" id="PTHR30036:SF8">
    <property type="entry name" value="ABC-TYPE SUGAR TRANSPORT SYSTEM PERIPLASMIC COMPONENT-LIKE PROTEIN"/>
    <property type="match status" value="1"/>
</dbReference>
<dbReference type="Proteomes" id="UP000198741">
    <property type="component" value="Chromosome I"/>
</dbReference>
<dbReference type="PANTHER" id="PTHR30036">
    <property type="entry name" value="D-XYLOSE-BINDING PERIPLASMIC PROTEIN"/>
    <property type="match status" value="1"/>
</dbReference>
<dbReference type="GO" id="GO:0030288">
    <property type="term" value="C:outer membrane-bounded periplasmic space"/>
    <property type="evidence" value="ECO:0007669"/>
    <property type="project" value="TreeGrafter"/>
</dbReference>
<evidence type="ECO:0000259" key="4">
    <source>
        <dbReference type="Pfam" id="PF13407"/>
    </source>
</evidence>
<evidence type="ECO:0000256" key="2">
    <source>
        <dbReference type="SAM" id="MobiDB-lite"/>
    </source>
</evidence>
<dbReference type="RefSeq" id="WP_090474980.1">
    <property type="nucleotide sequence ID" value="NZ_LT629710.1"/>
</dbReference>
<evidence type="ECO:0000313" key="6">
    <source>
        <dbReference type="Proteomes" id="UP000198741"/>
    </source>
</evidence>
<dbReference type="PROSITE" id="PS51257">
    <property type="entry name" value="PROKAR_LIPOPROTEIN"/>
    <property type="match status" value="1"/>
</dbReference>
<gene>
    <name evidence="5" type="ORF">SAMN04515671_1132</name>
</gene>
<dbReference type="EMBL" id="LT629710">
    <property type="protein sequence ID" value="SDO49892.1"/>
    <property type="molecule type" value="Genomic_DNA"/>
</dbReference>
<dbReference type="InterPro" id="IPR013459">
    <property type="entry name" value="RhaS"/>
</dbReference>
<organism evidence="5 6">
    <name type="scientific">Nakamurella panacisegetis</name>
    <dbReference type="NCBI Taxonomy" id="1090615"/>
    <lineage>
        <taxon>Bacteria</taxon>
        <taxon>Bacillati</taxon>
        <taxon>Actinomycetota</taxon>
        <taxon>Actinomycetes</taxon>
        <taxon>Nakamurellales</taxon>
        <taxon>Nakamurellaceae</taxon>
        <taxon>Nakamurella</taxon>
    </lineage>
</organism>
<keyword evidence="6" id="KW-1185">Reference proteome</keyword>
<feature type="domain" description="Periplasmic binding protein" evidence="4">
    <location>
        <begin position="92"/>
        <end position="346"/>
    </location>
</feature>
<evidence type="ECO:0000313" key="5">
    <source>
        <dbReference type="EMBL" id="SDO49892.1"/>
    </source>
</evidence>
<dbReference type="AlphaFoldDB" id="A0A1H0K2B8"/>
<evidence type="ECO:0000256" key="1">
    <source>
        <dbReference type="ARBA" id="ARBA00004196"/>
    </source>
</evidence>
<dbReference type="InterPro" id="IPR028082">
    <property type="entry name" value="Peripla_BP_I"/>
</dbReference>
<dbReference type="NCBIfam" id="TIGR02637">
    <property type="entry name" value="RhaS"/>
    <property type="match status" value="1"/>
</dbReference>
<feature type="signal peptide" evidence="3">
    <location>
        <begin position="1"/>
        <end position="33"/>
    </location>
</feature>
<keyword evidence="3" id="KW-0732">Signal</keyword>
<dbReference type="Gene3D" id="3.40.50.2300">
    <property type="match status" value="2"/>
</dbReference>
<dbReference type="InterPro" id="IPR050555">
    <property type="entry name" value="Bact_Solute-Bind_Prot2"/>
</dbReference>
<dbReference type="GO" id="GO:0015762">
    <property type="term" value="P:rhamnose transmembrane transport"/>
    <property type="evidence" value="ECO:0007669"/>
    <property type="project" value="InterPro"/>
</dbReference>
<dbReference type="OrthoDB" id="9781890at2"/>
<dbReference type="GO" id="GO:0030246">
    <property type="term" value="F:carbohydrate binding"/>
    <property type="evidence" value="ECO:0007669"/>
    <property type="project" value="TreeGrafter"/>
</dbReference>
<feature type="region of interest" description="Disordered" evidence="2">
    <location>
        <begin position="28"/>
        <end position="78"/>
    </location>
</feature>
<reference evidence="5 6" key="1">
    <citation type="submission" date="2016-10" db="EMBL/GenBank/DDBJ databases">
        <authorList>
            <person name="de Groot N.N."/>
        </authorList>
    </citation>
    <scope>NUCLEOTIDE SEQUENCE [LARGE SCALE GENOMIC DNA]</scope>
    <source>
        <strain evidence="6">P4-7,KCTC 19426,CECT 7604</strain>
    </source>
</reference>
<feature type="chain" id="PRO_5039209589" evidence="3">
    <location>
        <begin position="34"/>
        <end position="395"/>
    </location>
</feature>
<evidence type="ECO:0000256" key="3">
    <source>
        <dbReference type="SAM" id="SignalP"/>
    </source>
</evidence>
<accession>A0A1H0K2B8</accession>
<dbReference type="Pfam" id="PF13407">
    <property type="entry name" value="Peripla_BP_4"/>
    <property type="match status" value="1"/>
</dbReference>
<protein>
    <submittedName>
        <fullName evidence="5">Rhamnose transport system substrate-binding protein</fullName>
    </submittedName>
</protein>
<dbReference type="STRING" id="1090615.SAMN04515671_1132"/>
<dbReference type="InterPro" id="IPR025997">
    <property type="entry name" value="SBP_2_dom"/>
</dbReference>
<comment type="subcellular location">
    <subcellularLocation>
        <location evidence="1">Cell envelope</location>
    </subcellularLocation>
</comment>
<dbReference type="SUPFAM" id="SSF53822">
    <property type="entry name" value="Periplasmic binding protein-like I"/>
    <property type="match status" value="1"/>
</dbReference>
<sequence length="395" mass="39476">MTSSTKMRRLLGAATAVALATTMAACSSSSTSASSSSSSAAATSPAAASTPAAAGSSSAPAAGSSSAPAAGSSSAGSSSAAAGGAIKKGLKIYFIPKDTQNPYEVIADQGGTDALKELGGTVTVASGTQDTAAAQIPSIQAAIQAHADAIVIAANDPTAVCPTLAQAVAAGIKVVSFDSDNSCPDHLFINQANTEQIGTSEVDLLAKEINSTGEIAILSAAATATNQNAWIGYMKKQLTKYPNMKLVDTVYGDDDPAKSLTALQGLLSAHPNLKGIISPTTVGISTVAQYLSTHKDVAAKITLTGLGLPSQMKPYIKDGTVKAFELWNPSDLGYLAGYAAASLASGITTTATGAKFTAGKLGEYTVLAPSGDTGPSVVLGPPTVFDSSNIDKFNF</sequence>